<evidence type="ECO:0008006" key="3">
    <source>
        <dbReference type="Google" id="ProtNLM"/>
    </source>
</evidence>
<evidence type="ECO:0000313" key="2">
    <source>
        <dbReference type="Proteomes" id="UP001518872"/>
    </source>
</evidence>
<evidence type="ECO:0000313" key="1">
    <source>
        <dbReference type="EMBL" id="MBM7077739.1"/>
    </source>
</evidence>
<dbReference type="Proteomes" id="UP001518872">
    <property type="component" value="Unassembled WGS sequence"/>
</dbReference>
<accession>A0ABS2IUK7</accession>
<comment type="caution">
    <text evidence="1">The sequence shown here is derived from an EMBL/GenBank/DDBJ whole genome shotgun (WGS) entry which is preliminary data.</text>
</comment>
<name>A0ABS2IUK7_9ACTN</name>
<dbReference type="EMBL" id="JAFEUC010000007">
    <property type="protein sequence ID" value="MBM7077739.1"/>
    <property type="molecule type" value="Genomic_DNA"/>
</dbReference>
<sequence>MTGVELILAALAAAATAGATSAVQDAYGGLKDLLARRLHGREQAVRRLDGRATDPGVRRARLGEDLQAVGADTDERILTAARAVLAQADPTGARAGVYNVAANYGAVGQFYAPVTFQQGASVPPVSPGTV</sequence>
<keyword evidence="2" id="KW-1185">Reference proteome</keyword>
<dbReference type="RefSeq" id="WP_204925683.1">
    <property type="nucleotide sequence ID" value="NZ_JAFEUC010000007.1"/>
</dbReference>
<organism evidence="1 2">
    <name type="scientific">Micromonospora humida</name>
    <dbReference type="NCBI Taxonomy" id="2809018"/>
    <lineage>
        <taxon>Bacteria</taxon>
        <taxon>Bacillati</taxon>
        <taxon>Actinomycetota</taxon>
        <taxon>Actinomycetes</taxon>
        <taxon>Micromonosporales</taxon>
        <taxon>Micromonosporaceae</taxon>
        <taxon>Micromonospora</taxon>
    </lineage>
</organism>
<protein>
    <recommendedName>
        <fullName evidence="3">RHIM domain-containing protein</fullName>
    </recommendedName>
</protein>
<proteinExistence type="predicted"/>
<reference evidence="1 2" key="1">
    <citation type="submission" date="2021-02" db="EMBL/GenBank/DDBJ databases">
        <authorList>
            <person name="Ra J.-S."/>
        </authorList>
    </citation>
    <scope>NUCLEOTIDE SEQUENCE [LARGE SCALE GENOMIC DNA]</scope>
    <source>
        <strain evidence="1 2">MMS20-R1-14</strain>
    </source>
</reference>
<gene>
    <name evidence="1" type="ORF">JQX11_15540</name>
</gene>